<organism evidence="2">
    <name type="scientific">Peptoniphilus gorbachii</name>
    <dbReference type="NCBI Taxonomy" id="411567"/>
    <lineage>
        <taxon>Bacteria</taxon>
        <taxon>Bacillati</taxon>
        <taxon>Bacillota</taxon>
        <taxon>Tissierellia</taxon>
        <taxon>Tissierellales</taxon>
        <taxon>Peptoniphilaceae</taxon>
        <taxon>Peptoniphilus</taxon>
    </lineage>
</organism>
<protein>
    <submittedName>
        <fullName evidence="2">Acetyltransferase (GNAT) family protein</fullName>
    </submittedName>
</protein>
<dbReference type="Gene3D" id="3.40.630.30">
    <property type="match status" value="1"/>
</dbReference>
<name>A0A6N3CCA1_9FIRM</name>
<sequence>MVLASVSDICDIADIIMDCSIGQDYYPSQAILNNKLKEGIRRKEVWICKDNNIIIGVLWVMKKGMFGSYPYLHIIAVKEGWRFNGVGSKMMKYLHDNIVSTDSDFLLKKLFLLVNTDNKSAIKFYEKFEYMEICEIDSLFRKGKKERLMIKKFFKS</sequence>
<dbReference type="InterPro" id="IPR000182">
    <property type="entry name" value="GNAT_dom"/>
</dbReference>
<reference evidence="2" key="1">
    <citation type="submission" date="2019-11" db="EMBL/GenBank/DDBJ databases">
        <authorList>
            <person name="Feng L."/>
        </authorList>
    </citation>
    <scope>NUCLEOTIDE SEQUENCE</scope>
    <source>
        <strain evidence="2">PgorbachiiLFYP46</strain>
    </source>
</reference>
<dbReference type="PROSITE" id="PS51186">
    <property type="entry name" value="GNAT"/>
    <property type="match status" value="1"/>
</dbReference>
<proteinExistence type="predicted"/>
<dbReference type="GO" id="GO:0016747">
    <property type="term" value="F:acyltransferase activity, transferring groups other than amino-acyl groups"/>
    <property type="evidence" value="ECO:0007669"/>
    <property type="project" value="InterPro"/>
</dbReference>
<dbReference type="InterPro" id="IPR016181">
    <property type="entry name" value="Acyl_CoA_acyltransferase"/>
</dbReference>
<dbReference type="Pfam" id="PF13508">
    <property type="entry name" value="Acetyltransf_7"/>
    <property type="match status" value="1"/>
</dbReference>
<evidence type="ECO:0000259" key="1">
    <source>
        <dbReference type="PROSITE" id="PS51186"/>
    </source>
</evidence>
<dbReference type="AlphaFoldDB" id="A0A6N3CCA1"/>
<dbReference type="RefSeq" id="WP_421949835.1">
    <property type="nucleotide sequence ID" value="NZ_CACRUP010000022.1"/>
</dbReference>
<feature type="domain" description="N-acetyltransferase" evidence="1">
    <location>
        <begin position="1"/>
        <end position="155"/>
    </location>
</feature>
<evidence type="ECO:0000313" key="2">
    <source>
        <dbReference type="EMBL" id="VYU14606.1"/>
    </source>
</evidence>
<gene>
    <name evidence="2" type="ORF">PGLFYP46_00353</name>
</gene>
<accession>A0A6N3CCA1</accession>
<keyword evidence="2" id="KW-0808">Transferase</keyword>
<dbReference type="CDD" id="cd04301">
    <property type="entry name" value="NAT_SF"/>
    <property type="match status" value="1"/>
</dbReference>
<dbReference type="SUPFAM" id="SSF55729">
    <property type="entry name" value="Acyl-CoA N-acyltransferases (Nat)"/>
    <property type="match status" value="1"/>
</dbReference>
<dbReference type="EMBL" id="CACRUP010000022">
    <property type="protein sequence ID" value="VYU14606.1"/>
    <property type="molecule type" value="Genomic_DNA"/>
</dbReference>